<feature type="transmembrane region" description="Helical" evidence="9">
    <location>
        <begin position="144"/>
        <end position="168"/>
    </location>
</feature>
<dbReference type="InterPro" id="IPR001626">
    <property type="entry name" value="ABC_TroCD"/>
</dbReference>
<dbReference type="PANTHER" id="PTHR30477">
    <property type="entry name" value="ABC-TRANSPORTER METAL-BINDING PROTEIN"/>
    <property type="match status" value="1"/>
</dbReference>
<accession>L1MD47</accession>
<organism evidence="10 11">
    <name type="scientific">Corynebacterium durum F0235</name>
    <dbReference type="NCBI Taxonomy" id="1035195"/>
    <lineage>
        <taxon>Bacteria</taxon>
        <taxon>Bacillati</taxon>
        <taxon>Actinomycetota</taxon>
        <taxon>Actinomycetes</taxon>
        <taxon>Mycobacteriales</taxon>
        <taxon>Corynebacteriaceae</taxon>
        <taxon>Corynebacterium</taxon>
    </lineage>
</organism>
<evidence type="ECO:0000256" key="3">
    <source>
        <dbReference type="ARBA" id="ARBA00022448"/>
    </source>
</evidence>
<comment type="similarity">
    <text evidence="2 8">Belongs to the ABC-3 integral membrane protein family.</text>
</comment>
<evidence type="ECO:0000256" key="9">
    <source>
        <dbReference type="SAM" id="Phobius"/>
    </source>
</evidence>
<evidence type="ECO:0000256" key="8">
    <source>
        <dbReference type="RuleBase" id="RU003943"/>
    </source>
</evidence>
<feature type="transmembrane region" description="Helical" evidence="9">
    <location>
        <begin position="12"/>
        <end position="35"/>
    </location>
</feature>
<feature type="transmembrane region" description="Helical" evidence="9">
    <location>
        <begin position="188"/>
        <end position="221"/>
    </location>
</feature>
<proteinExistence type="inferred from homology"/>
<dbReference type="GO" id="GO:0010043">
    <property type="term" value="P:response to zinc ion"/>
    <property type="evidence" value="ECO:0007669"/>
    <property type="project" value="TreeGrafter"/>
</dbReference>
<dbReference type="RefSeq" id="WP_006061511.1">
    <property type="nucleotide sequence ID" value="NZ_KB290820.1"/>
</dbReference>
<name>L1MD47_9CORY</name>
<evidence type="ECO:0000256" key="1">
    <source>
        <dbReference type="ARBA" id="ARBA00004651"/>
    </source>
</evidence>
<feature type="transmembrane region" description="Helical" evidence="9">
    <location>
        <begin position="105"/>
        <end position="123"/>
    </location>
</feature>
<keyword evidence="11" id="KW-1185">Reference proteome</keyword>
<dbReference type="InterPro" id="IPR037294">
    <property type="entry name" value="ABC_BtuC-like"/>
</dbReference>
<evidence type="ECO:0000256" key="2">
    <source>
        <dbReference type="ARBA" id="ARBA00008034"/>
    </source>
</evidence>
<dbReference type="SUPFAM" id="SSF81345">
    <property type="entry name" value="ABC transporter involved in vitamin B12 uptake, BtuC"/>
    <property type="match status" value="1"/>
</dbReference>
<dbReference type="eggNOG" id="COG1108">
    <property type="taxonomic scope" value="Bacteria"/>
</dbReference>
<dbReference type="PANTHER" id="PTHR30477:SF3">
    <property type="entry name" value="METAL TRANSPORT SYSTEM MEMBRANE PROTEIN CT_069-RELATED"/>
    <property type="match status" value="1"/>
</dbReference>
<evidence type="ECO:0000313" key="11">
    <source>
        <dbReference type="Proteomes" id="UP000010445"/>
    </source>
</evidence>
<dbReference type="STRING" id="1035195.HMPREF9997_02087"/>
<evidence type="ECO:0000256" key="7">
    <source>
        <dbReference type="ARBA" id="ARBA00023136"/>
    </source>
</evidence>
<dbReference type="EMBL" id="AMEM01000034">
    <property type="protein sequence ID" value="EKX88861.1"/>
    <property type="molecule type" value="Genomic_DNA"/>
</dbReference>
<evidence type="ECO:0000256" key="4">
    <source>
        <dbReference type="ARBA" id="ARBA00022475"/>
    </source>
</evidence>
<dbReference type="Proteomes" id="UP000010445">
    <property type="component" value="Unassembled WGS sequence"/>
</dbReference>
<evidence type="ECO:0000256" key="5">
    <source>
        <dbReference type="ARBA" id="ARBA00022692"/>
    </source>
</evidence>
<keyword evidence="5 8" id="KW-0812">Transmembrane</keyword>
<keyword evidence="3 8" id="KW-0813">Transport</keyword>
<feature type="transmembrane region" description="Helical" evidence="9">
    <location>
        <begin position="266"/>
        <end position="283"/>
    </location>
</feature>
<dbReference type="GO" id="GO:0055085">
    <property type="term" value="P:transmembrane transport"/>
    <property type="evidence" value="ECO:0007669"/>
    <property type="project" value="InterPro"/>
</dbReference>
<feature type="transmembrane region" description="Helical" evidence="9">
    <location>
        <begin position="47"/>
        <end position="67"/>
    </location>
</feature>
<dbReference type="HOGENOM" id="CLU_028808_0_0_11"/>
<evidence type="ECO:0000256" key="6">
    <source>
        <dbReference type="ARBA" id="ARBA00022989"/>
    </source>
</evidence>
<comment type="subcellular location">
    <subcellularLocation>
        <location evidence="1 8">Cell membrane</location>
        <topology evidence="1 8">Multi-pass membrane protein</topology>
    </subcellularLocation>
</comment>
<evidence type="ECO:0000313" key="10">
    <source>
        <dbReference type="EMBL" id="EKX88861.1"/>
    </source>
</evidence>
<comment type="caution">
    <text evidence="10">The sequence shown here is derived from an EMBL/GenBank/DDBJ whole genome shotgun (WGS) entry which is preliminary data.</text>
</comment>
<dbReference type="OrthoDB" id="1016457at2"/>
<sequence length="294" mass="30607">MSFIDFLSEFSYQRIIIGTTLIGACAGAMGVFLYLRRQSLLSDVIGSAATPGVMGIFLAVSLSPLLFDARSMPVITIGALVTGLLAAVLANRIAATTRIGIDTTMAVVMSLFLGGGLVLLQVIQRSRIRGKGGMEELMFGNSATLTNLDVGTIAVVSIAVAVVMILLWRPFTMMTFDQTLSQVSGLPLRWLSPLLLSLIVLAVVIGVKAVGLILMIAFAVFPPAAARQWSKTVLQMVLFSAGIGGVASVVGTYISVAVGKVPTGPVIVLVLTAFVGVSLVAAPRRSGVRGGARA</sequence>
<keyword evidence="7 9" id="KW-0472">Membrane</keyword>
<dbReference type="Gene3D" id="1.10.3470.10">
    <property type="entry name" value="ABC transporter involved in vitamin B12 uptake, BtuC"/>
    <property type="match status" value="1"/>
</dbReference>
<dbReference type="Pfam" id="PF00950">
    <property type="entry name" value="ABC-3"/>
    <property type="match status" value="1"/>
</dbReference>
<feature type="transmembrane region" description="Helical" evidence="9">
    <location>
        <begin position="74"/>
        <end position="93"/>
    </location>
</feature>
<gene>
    <name evidence="10" type="ORF">HMPREF9997_02087</name>
</gene>
<keyword evidence="4" id="KW-1003">Cell membrane</keyword>
<dbReference type="PATRIC" id="fig|1035195.3.peg.1867"/>
<protein>
    <submittedName>
        <fullName evidence="10">ABC 3 transport family protein</fullName>
    </submittedName>
</protein>
<reference evidence="10 11" key="1">
    <citation type="submission" date="2012-05" db="EMBL/GenBank/DDBJ databases">
        <authorList>
            <person name="Weinstock G."/>
            <person name="Sodergren E."/>
            <person name="Lobos E.A."/>
            <person name="Fulton L."/>
            <person name="Fulton R."/>
            <person name="Courtney L."/>
            <person name="Fronick C."/>
            <person name="O'Laughlin M."/>
            <person name="Godfrey J."/>
            <person name="Wilson R.M."/>
            <person name="Miner T."/>
            <person name="Farmer C."/>
            <person name="Delehaunty K."/>
            <person name="Cordes M."/>
            <person name="Minx P."/>
            <person name="Tomlinson C."/>
            <person name="Chen J."/>
            <person name="Wollam A."/>
            <person name="Pepin K.H."/>
            <person name="Bhonagiri V."/>
            <person name="Zhang X."/>
            <person name="Suruliraj S."/>
            <person name="Warren W."/>
            <person name="Mitreva M."/>
            <person name="Mardis E.R."/>
            <person name="Wilson R.K."/>
        </authorList>
    </citation>
    <scope>NUCLEOTIDE SEQUENCE [LARGE SCALE GENOMIC DNA]</scope>
    <source>
        <strain evidence="10 11">F0235</strain>
    </source>
</reference>
<dbReference type="AlphaFoldDB" id="L1MD47"/>
<dbReference type="GO" id="GO:0043190">
    <property type="term" value="C:ATP-binding cassette (ABC) transporter complex"/>
    <property type="evidence" value="ECO:0007669"/>
    <property type="project" value="InterPro"/>
</dbReference>
<keyword evidence="6 9" id="KW-1133">Transmembrane helix</keyword>
<feature type="transmembrane region" description="Helical" evidence="9">
    <location>
        <begin position="233"/>
        <end position="254"/>
    </location>
</feature>